<feature type="transmembrane region" description="Helical" evidence="9">
    <location>
        <begin position="416"/>
        <end position="437"/>
    </location>
</feature>
<dbReference type="PROSITE" id="PS50216">
    <property type="entry name" value="DHHC"/>
    <property type="match status" value="1"/>
</dbReference>
<keyword evidence="9" id="KW-0808">Transferase</keyword>
<gene>
    <name evidence="12" type="primary">g8366</name>
    <name evidence="12" type="ORF">VP750_LOCUS7192</name>
</gene>
<evidence type="ECO:0000256" key="8">
    <source>
        <dbReference type="PROSITE-ProRule" id="PRU00023"/>
    </source>
</evidence>
<comment type="domain">
    <text evidence="9">The DHHC domain is required for palmitoyltransferase activity.</text>
</comment>
<comment type="caution">
    <text evidence="12">The sequence shown here is derived from an EMBL/GenBank/DDBJ whole genome shotgun (WGS) entry which is preliminary data.</text>
</comment>
<evidence type="ECO:0000256" key="6">
    <source>
        <dbReference type="ARBA" id="ARBA00023043"/>
    </source>
</evidence>
<keyword evidence="9" id="KW-0012">Acyltransferase</keyword>
<dbReference type="PROSITE" id="PS50297">
    <property type="entry name" value="ANK_REP_REGION"/>
    <property type="match status" value="4"/>
</dbReference>
<evidence type="ECO:0000256" key="7">
    <source>
        <dbReference type="ARBA" id="ARBA00023136"/>
    </source>
</evidence>
<feature type="transmembrane region" description="Helical" evidence="9">
    <location>
        <begin position="299"/>
        <end position="318"/>
    </location>
</feature>
<evidence type="ECO:0000256" key="9">
    <source>
        <dbReference type="RuleBase" id="RU079119"/>
    </source>
</evidence>
<evidence type="ECO:0000256" key="4">
    <source>
        <dbReference type="ARBA" id="ARBA00022737"/>
    </source>
</evidence>
<evidence type="ECO:0000256" key="3">
    <source>
        <dbReference type="ARBA" id="ARBA00022692"/>
    </source>
</evidence>
<evidence type="ECO:0000313" key="12">
    <source>
        <dbReference type="EMBL" id="CAL5225533.1"/>
    </source>
</evidence>
<evidence type="ECO:0000256" key="2">
    <source>
        <dbReference type="ARBA" id="ARBA00008574"/>
    </source>
</evidence>
<reference evidence="12 13" key="1">
    <citation type="submission" date="2024-06" db="EMBL/GenBank/DDBJ databases">
        <authorList>
            <person name="Kraege A."/>
            <person name="Thomma B."/>
        </authorList>
    </citation>
    <scope>NUCLEOTIDE SEQUENCE [LARGE SCALE GENOMIC DNA]</scope>
</reference>
<evidence type="ECO:0000256" key="10">
    <source>
        <dbReference type="SAM" id="MobiDB-lite"/>
    </source>
</evidence>
<dbReference type="Pfam" id="PF12796">
    <property type="entry name" value="Ank_2"/>
    <property type="match status" value="2"/>
</dbReference>
<sequence length="568" mass="62136">MQPELPPSSSSSPGSAPPVERVRTACAYGNYEDLREAAEADPSLLDQPDEMGYYPLQWAALNNRVAIISYLIDKSVDINRADKSGQTALHWAAVRGSLLAGEALLSHGADLRIQDGRGYTTCHVAAQYGQTAFIYMCALRWRADIDSPDIDGRTALHWAAYKGFAHSMRLLIVLDAQITAGDREGCTPLHWAAIRGNSEACTVLLQAGATSLLDRADATGMVPARLAREKGHRFLAHYLETYQQKQTQKGRHWTQRGAVAWLLNTQLCPLIWALILALLAMLVYKVVLHPEFGPPAKGILAWTWVTLILASIGLVLLYKTTTADPGFLPCGLDETRSGRDKGKQSQSSLQYDRLQALDSPALRAGNWGQLCVTCKIVRPLRAKHCSVSNRCVAMFDHFCPWVGNCIGAGNRHYFALFLWLETGAIAVSAAVAVARLRQSGHRFSEGSSAITWTAVFLVMDVFLLLSVGALSVTQGMQIARNTTTNEEANWTRYKYLHGEDGTFHNPFNHGCRQNCVEALCSPSAQHAIAQGSSTPYVVAQGSSTETTSLLRMEEGHVASNGRRKVSVL</sequence>
<dbReference type="InterPro" id="IPR036770">
    <property type="entry name" value="Ankyrin_rpt-contain_sf"/>
</dbReference>
<feature type="repeat" description="ANK" evidence="8">
    <location>
        <begin position="51"/>
        <end position="83"/>
    </location>
</feature>
<protein>
    <recommendedName>
        <fullName evidence="9">S-acyltransferase</fullName>
        <ecNumber evidence="9">2.3.1.225</ecNumber>
    </recommendedName>
    <alternativeName>
        <fullName evidence="9">Palmitoyltransferase</fullName>
    </alternativeName>
</protein>
<name>A0ABP1G059_9CHLO</name>
<comment type="similarity">
    <text evidence="2 9">Belongs to the DHHC palmitoyltransferase family.</text>
</comment>
<feature type="transmembrane region" description="Helical" evidence="9">
    <location>
        <begin position="449"/>
        <end position="472"/>
    </location>
</feature>
<evidence type="ECO:0000259" key="11">
    <source>
        <dbReference type="Pfam" id="PF01529"/>
    </source>
</evidence>
<keyword evidence="6 8" id="KW-0040">ANK repeat</keyword>
<keyword evidence="7 9" id="KW-0472">Membrane</keyword>
<evidence type="ECO:0000256" key="5">
    <source>
        <dbReference type="ARBA" id="ARBA00022989"/>
    </source>
</evidence>
<feature type="repeat" description="ANK" evidence="8">
    <location>
        <begin position="184"/>
        <end position="209"/>
    </location>
</feature>
<keyword evidence="4" id="KW-0677">Repeat</keyword>
<comment type="subcellular location">
    <subcellularLocation>
        <location evidence="1">Membrane</location>
        <topology evidence="1">Multi-pass membrane protein</topology>
    </subcellularLocation>
</comment>
<organism evidence="12 13">
    <name type="scientific">Coccomyxa viridis</name>
    <dbReference type="NCBI Taxonomy" id="1274662"/>
    <lineage>
        <taxon>Eukaryota</taxon>
        <taxon>Viridiplantae</taxon>
        <taxon>Chlorophyta</taxon>
        <taxon>core chlorophytes</taxon>
        <taxon>Trebouxiophyceae</taxon>
        <taxon>Trebouxiophyceae incertae sedis</taxon>
        <taxon>Coccomyxaceae</taxon>
        <taxon>Coccomyxa</taxon>
    </lineage>
</organism>
<dbReference type="Pfam" id="PF01529">
    <property type="entry name" value="DHHC"/>
    <property type="match status" value="1"/>
</dbReference>
<dbReference type="SUPFAM" id="SSF48403">
    <property type="entry name" value="Ankyrin repeat"/>
    <property type="match status" value="1"/>
</dbReference>
<feature type="domain" description="Palmitoyltransferase DHHC" evidence="11">
    <location>
        <begin position="369"/>
        <end position="490"/>
    </location>
</feature>
<keyword evidence="5 9" id="KW-1133">Transmembrane helix</keyword>
<keyword evidence="13" id="KW-1185">Reference proteome</keyword>
<keyword evidence="3 9" id="KW-0812">Transmembrane</keyword>
<dbReference type="PANTHER" id="PTHR24161:SF17">
    <property type="entry name" value="PALMITOYLTRANSFERASE"/>
    <property type="match status" value="1"/>
</dbReference>
<dbReference type="SMART" id="SM00248">
    <property type="entry name" value="ANK"/>
    <property type="match status" value="4"/>
</dbReference>
<proteinExistence type="inferred from homology"/>
<feature type="transmembrane region" description="Helical" evidence="9">
    <location>
        <begin position="270"/>
        <end position="287"/>
    </location>
</feature>
<accession>A0ABP1G059</accession>
<dbReference type="PROSITE" id="PS50088">
    <property type="entry name" value="ANK_REPEAT"/>
    <property type="match status" value="4"/>
</dbReference>
<evidence type="ECO:0000313" key="13">
    <source>
        <dbReference type="Proteomes" id="UP001497392"/>
    </source>
</evidence>
<evidence type="ECO:0000256" key="1">
    <source>
        <dbReference type="ARBA" id="ARBA00004141"/>
    </source>
</evidence>
<comment type="catalytic activity">
    <reaction evidence="9">
        <text>L-cysteinyl-[protein] + hexadecanoyl-CoA = S-hexadecanoyl-L-cysteinyl-[protein] + CoA</text>
        <dbReference type="Rhea" id="RHEA:36683"/>
        <dbReference type="Rhea" id="RHEA-COMP:10131"/>
        <dbReference type="Rhea" id="RHEA-COMP:11032"/>
        <dbReference type="ChEBI" id="CHEBI:29950"/>
        <dbReference type="ChEBI" id="CHEBI:57287"/>
        <dbReference type="ChEBI" id="CHEBI:57379"/>
        <dbReference type="ChEBI" id="CHEBI:74151"/>
        <dbReference type="EC" id="2.3.1.225"/>
    </reaction>
</comment>
<dbReference type="EC" id="2.3.1.225" evidence="9"/>
<feature type="repeat" description="ANK" evidence="8">
    <location>
        <begin position="151"/>
        <end position="183"/>
    </location>
</feature>
<dbReference type="PANTHER" id="PTHR24161">
    <property type="entry name" value="ANK_REP_REGION DOMAIN-CONTAINING PROTEIN-RELATED"/>
    <property type="match status" value="1"/>
</dbReference>
<dbReference type="EMBL" id="CAXHTA020000012">
    <property type="protein sequence ID" value="CAL5225533.1"/>
    <property type="molecule type" value="Genomic_DNA"/>
</dbReference>
<dbReference type="Proteomes" id="UP001497392">
    <property type="component" value="Unassembled WGS sequence"/>
</dbReference>
<dbReference type="InterPro" id="IPR001594">
    <property type="entry name" value="Palmitoyltrfase_DHHC"/>
</dbReference>
<feature type="repeat" description="ANK" evidence="8">
    <location>
        <begin position="84"/>
        <end position="116"/>
    </location>
</feature>
<dbReference type="Gene3D" id="1.25.40.20">
    <property type="entry name" value="Ankyrin repeat-containing domain"/>
    <property type="match status" value="3"/>
</dbReference>
<dbReference type="InterPro" id="IPR002110">
    <property type="entry name" value="Ankyrin_rpt"/>
</dbReference>
<feature type="region of interest" description="Disordered" evidence="10">
    <location>
        <begin position="1"/>
        <end position="22"/>
    </location>
</feature>
<feature type="compositionally biased region" description="Low complexity" evidence="10">
    <location>
        <begin position="7"/>
        <end position="18"/>
    </location>
</feature>